<proteinExistence type="predicted"/>
<sequence>MYGIGNVAQWAVGTNLDFGDWLCKVLGICA</sequence>
<name>A0ABU1SCT5_9MICO</name>
<dbReference type="Proteomes" id="UP001259347">
    <property type="component" value="Unassembled WGS sequence"/>
</dbReference>
<gene>
    <name evidence="1" type="ORF">J2Y69_002024</name>
</gene>
<organism evidence="1 2">
    <name type="scientific">Microbacterium resistens</name>
    <dbReference type="NCBI Taxonomy" id="156977"/>
    <lineage>
        <taxon>Bacteria</taxon>
        <taxon>Bacillati</taxon>
        <taxon>Actinomycetota</taxon>
        <taxon>Actinomycetes</taxon>
        <taxon>Micrococcales</taxon>
        <taxon>Microbacteriaceae</taxon>
        <taxon>Microbacterium</taxon>
    </lineage>
</organism>
<keyword evidence="2" id="KW-1185">Reference proteome</keyword>
<accession>A0ABU1SCT5</accession>
<reference evidence="1 2" key="1">
    <citation type="submission" date="2023-07" db="EMBL/GenBank/DDBJ databases">
        <title>Sorghum-associated microbial communities from plants grown in Nebraska, USA.</title>
        <authorList>
            <person name="Schachtman D."/>
        </authorList>
    </citation>
    <scope>NUCLEOTIDE SEQUENCE [LARGE SCALE GENOMIC DNA]</scope>
    <source>
        <strain evidence="1 2">2980</strain>
    </source>
</reference>
<protein>
    <submittedName>
        <fullName evidence="1">Uncharacterized protein</fullName>
    </submittedName>
</protein>
<evidence type="ECO:0000313" key="2">
    <source>
        <dbReference type="Proteomes" id="UP001259347"/>
    </source>
</evidence>
<comment type="caution">
    <text evidence="1">The sequence shown here is derived from an EMBL/GenBank/DDBJ whole genome shotgun (WGS) entry which is preliminary data.</text>
</comment>
<evidence type="ECO:0000313" key="1">
    <source>
        <dbReference type="EMBL" id="MDR6867421.1"/>
    </source>
</evidence>
<dbReference type="EMBL" id="JAVDUM010000008">
    <property type="protein sequence ID" value="MDR6867421.1"/>
    <property type="molecule type" value="Genomic_DNA"/>
</dbReference>